<name>A0AAD7PYS5_QUISA</name>
<dbReference type="AlphaFoldDB" id="A0AAD7PYS5"/>
<dbReference type="KEGG" id="qsa:O6P43_009643"/>
<reference evidence="1" key="1">
    <citation type="journal article" date="2023" name="Science">
        <title>Elucidation of the pathway for biosynthesis of saponin adjuvants from the soapbark tree.</title>
        <authorList>
            <person name="Reed J."/>
            <person name="Orme A."/>
            <person name="El-Demerdash A."/>
            <person name="Owen C."/>
            <person name="Martin L.B.B."/>
            <person name="Misra R.C."/>
            <person name="Kikuchi S."/>
            <person name="Rejzek M."/>
            <person name="Martin A.C."/>
            <person name="Harkess A."/>
            <person name="Leebens-Mack J."/>
            <person name="Louveau T."/>
            <person name="Stephenson M.J."/>
            <person name="Osbourn A."/>
        </authorList>
    </citation>
    <scope>NUCLEOTIDE SEQUENCE</scope>
    <source>
        <strain evidence="1">S10</strain>
    </source>
</reference>
<accession>A0AAD7PYS5</accession>
<evidence type="ECO:0000313" key="2">
    <source>
        <dbReference type="Proteomes" id="UP001163823"/>
    </source>
</evidence>
<organism evidence="1 2">
    <name type="scientific">Quillaja saponaria</name>
    <name type="common">Soap bark tree</name>
    <dbReference type="NCBI Taxonomy" id="32244"/>
    <lineage>
        <taxon>Eukaryota</taxon>
        <taxon>Viridiplantae</taxon>
        <taxon>Streptophyta</taxon>
        <taxon>Embryophyta</taxon>
        <taxon>Tracheophyta</taxon>
        <taxon>Spermatophyta</taxon>
        <taxon>Magnoliopsida</taxon>
        <taxon>eudicotyledons</taxon>
        <taxon>Gunneridae</taxon>
        <taxon>Pentapetalae</taxon>
        <taxon>rosids</taxon>
        <taxon>fabids</taxon>
        <taxon>Fabales</taxon>
        <taxon>Quillajaceae</taxon>
        <taxon>Quillaja</taxon>
    </lineage>
</organism>
<dbReference type="Proteomes" id="UP001163823">
    <property type="component" value="Chromosome 4"/>
</dbReference>
<evidence type="ECO:0000313" key="1">
    <source>
        <dbReference type="EMBL" id="KAJ7971641.1"/>
    </source>
</evidence>
<gene>
    <name evidence="1" type="ORF">O6P43_009643</name>
</gene>
<proteinExistence type="predicted"/>
<protein>
    <submittedName>
        <fullName evidence="1">Uncharacterized protein</fullName>
    </submittedName>
</protein>
<comment type="caution">
    <text evidence="1">The sequence shown here is derived from an EMBL/GenBank/DDBJ whole genome shotgun (WGS) entry which is preliminary data.</text>
</comment>
<keyword evidence="2" id="KW-1185">Reference proteome</keyword>
<dbReference type="EMBL" id="JARAOO010000004">
    <property type="protein sequence ID" value="KAJ7971641.1"/>
    <property type="molecule type" value="Genomic_DNA"/>
</dbReference>
<sequence length="72" mass="8011">MKLSKVVYHKGGEYQGDKFLPGNSLANPSEISWSFTKTRNRLPPLVSRTLSLIPQKPSLHFAQVPSPVPSYS</sequence>